<organism evidence="1">
    <name type="scientific">Arundo donax</name>
    <name type="common">Giant reed</name>
    <name type="synonym">Donax arundinaceus</name>
    <dbReference type="NCBI Taxonomy" id="35708"/>
    <lineage>
        <taxon>Eukaryota</taxon>
        <taxon>Viridiplantae</taxon>
        <taxon>Streptophyta</taxon>
        <taxon>Embryophyta</taxon>
        <taxon>Tracheophyta</taxon>
        <taxon>Spermatophyta</taxon>
        <taxon>Magnoliopsida</taxon>
        <taxon>Liliopsida</taxon>
        <taxon>Poales</taxon>
        <taxon>Poaceae</taxon>
        <taxon>PACMAD clade</taxon>
        <taxon>Arundinoideae</taxon>
        <taxon>Arundineae</taxon>
        <taxon>Arundo</taxon>
    </lineage>
</organism>
<dbReference type="EMBL" id="GBRH01252082">
    <property type="protein sequence ID" value="JAD45813.1"/>
    <property type="molecule type" value="Transcribed_RNA"/>
</dbReference>
<protein>
    <submittedName>
        <fullName evidence="1">Uncharacterized protein</fullName>
    </submittedName>
</protein>
<evidence type="ECO:0000313" key="1">
    <source>
        <dbReference type="EMBL" id="JAD45813.1"/>
    </source>
</evidence>
<reference evidence="1" key="1">
    <citation type="submission" date="2014-09" db="EMBL/GenBank/DDBJ databases">
        <authorList>
            <person name="Magalhaes I.L.F."/>
            <person name="Oliveira U."/>
            <person name="Santos F.R."/>
            <person name="Vidigal T.H.D.A."/>
            <person name="Brescovit A.D."/>
            <person name="Santos A.J."/>
        </authorList>
    </citation>
    <scope>NUCLEOTIDE SEQUENCE</scope>
    <source>
        <tissue evidence="1">Shoot tissue taken approximately 20 cm above the soil surface</tissue>
    </source>
</reference>
<sequence>MKKYELTSCKPSLNDLDQEVEKEHPPIPNPKFCPLHKQFKPKQTQKGIYAIA</sequence>
<reference evidence="1" key="2">
    <citation type="journal article" date="2015" name="Data Brief">
        <title>Shoot transcriptome of the giant reed, Arundo donax.</title>
        <authorList>
            <person name="Barrero R.A."/>
            <person name="Guerrero F.D."/>
            <person name="Moolhuijzen P."/>
            <person name="Goolsby J.A."/>
            <person name="Tidwell J."/>
            <person name="Bellgard S.E."/>
            <person name="Bellgard M.I."/>
        </authorList>
    </citation>
    <scope>NUCLEOTIDE SEQUENCE</scope>
    <source>
        <tissue evidence="1">Shoot tissue taken approximately 20 cm above the soil surface</tissue>
    </source>
</reference>
<name>A0A0A9A7A0_ARUDO</name>
<proteinExistence type="predicted"/>
<accession>A0A0A9A7A0</accession>
<dbReference type="AlphaFoldDB" id="A0A0A9A7A0"/>